<evidence type="ECO:0000313" key="2">
    <source>
        <dbReference type="Proteomes" id="UP001470230"/>
    </source>
</evidence>
<comment type="caution">
    <text evidence="1">The sequence shown here is derived from an EMBL/GenBank/DDBJ whole genome shotgun (WGS) entry which is preliminary data.</text>
</comment>
<accession>A0ABR2I7S2</accession>
<dbReference type="EMBL" id="JAPFFF010000019">
    <property type="protein sequence ID" value="KAK8858252.1"/>
    <property type="molecule type" value="Genomic_DNA"/>
</dbReference>
<organism evidence="1 2">
    <name type="scientific">Tritrichomonas musculus</name>
    <dbReference type="NCBI Taxonomy" id="1915356"/>
    <lineage>
        <taxon>Eukaryota</taxon>
        <taxon>Metamonada</taxon>
        <taxon>Parabasalia</taxon>
        <taxon>Tritrichomonadida</taxon>
        <taxon>Tritrichomonadidae</taxon>
        <taxon>Tritrichomonas</taxon>
    </lineage>
</organism>
<sequence>MHYANQLSLSKSVFSHLVHPVLMLQPLSEVSFDLCIFTHIQSTSIQSSQDNFFQKRAIFQFDGYFINNNNINITQCIFKYCISYHSSGCFNIQKSRSSVQYNIFSSNRGKFGGAFHSLQMKRFELNQNLFYHNAADYFGAAYIDTIFTNLQSSQNNFTHNHGRKWVGALELYSSKSKTSILKYLIFDQNSAKHCAAYFDLSTPPNFKNIEIALFINNSAQRRGGAITDFPYCIQANYSKCVFIGNQCNEGNCIYVETRKAIIMLFDCFFDCSKEKAFYFNWVKQFPGCESKIICDDDVVFINYDKNKMIIKKEKEIRNKIPPVTKLEWFLNDN</sequence>
<gene>
    <name evidence="1" type="ORF">M9Y10_013353</name>
</gene>
<proteinExistence type="predicted"/>
<name>A0ABR2I7S2_9EUKA</name>
<dbReference type="Proteomes" id="UP001470230">
    <property type="component" value="Unassembled WGS sequence"/>
</dbReference>
<reference evidence="1 2" key="1">
    <citation type="submission" date="2024-04" db="EMBL/GenBank/DDBJ databases">
        <title>Tritrichomonas musculus Genome.</title>
        <authorList>
            <person name="Alves-Ferreira E."/>
            <person name="Grigg M."/>
            <person name="Lorenzi H."/>
            <person name="Galac M."/>
        </authorList>
    </citation>
    <scope>NUCLEOTIDE SEQUENCE [LARGE SCALE GENOMIC DNA]</scope>
    <source>
        <strain evidence="1 2">EAF2021</strain>
    </source>
</reference>
<keyword evidence="2" id="KW-1185">Reference proteome</keyword>
<dbReference type="SUPFAM" id="SSF51126">
    <property type="entry name" value="Pectin lyase-like"/>
    <property type="match status" value="1"/>
</dbReference>
<dbReference type="InterPro" id="IPR011050">
    <property type="entry name" value="Pectin_lyase_fold/virulence"/>
</dbReference>
<protein>
    <submittedName>
        <fullName evidence="1">Uncharacterized protein</fullName>
    </submittedName>
</protein>
<evidence type="ECO:0000313" key="1">
    <source>
        <dbReference type="EMBL" id="KAK8858252.1"/>
    </source>
</evidence>